<keyword evidence="1" id="KW-1133">Transmembrane helix</keyword>
<protein>
    <submittedName>
        <fullName evidence="2">Uncharacterized protein</fullName>
    </submittedName>
</protein>
<feature type="transmembrane region" description="Helical" evidence="1">
    <location>
        <begin position="5"/>
        <end position="22"/>
    </location>
</feature>
<evidence type="ECO:0000313" key="2">
    <source>
        <dbReference type="EMBL" id="MXO86222.1"/>
    </source>
</evidence>
<feature type="transmembrane region" description="Helical" evidence="1">
    <location>
        <begin position="34"/>
        <end position="51"/>
    </location>
</feature>
<evidence type="ECO:0000256" key="1">
    <source>
        <dbReference type="SAM" id="Phobius"/>
    </source>
</evidence>
<keyword evidence="3" id="KW-1185">Reference proteome</keyword>
<organism evidence="2 3">
    <name type="scientific">Parapontixanthobacter aurantiacus</name>
    <dbReference type="NCBI Taxonomy" id="1463599"/>
    <lineage>
        <taxon>Bacteria</taxon>
        <taxon>Pseudomonadati</taxon>
        <taxon>Pseudomonadota</taxon>
        <taxon>Alphaproteobacteria</taxon>
        <taxon>Sphingomonadales</taxon>
        <taxon>Erythrobacteraceae</taxon>
        <taxon>Parapontixanthobacter</taxon>
    </lineage>
</organism>
<comment type="caution">
    <text evidence="2">The sequence shown here is derived from an EMBL/GenBank/DDBJ whole genome shotgun (WGS) entry which is preliminary data.</text>
</comment>
<sequence>MSDHIAYALVIYTGLQIFATIHAMNSSGGTGGSILPYLALVVLVGIVIPFCRKFEKRWTSLSENAAHDPALAGRFRRDRLTIWLLAIGVPLAMTGIVKIAMTS</sequence>
<dbReference type="OrthoDB" id="7450715at2"/>
<feature type="transmembrane region" description="Helical" evidence="1">
    <location>
        <begin position="80"/>
        <end position="101"/>
    </location>
</feature>
<name>A0A844ZG41_9SPHN</name>
<evidence type="ECO:0000313" key="3">
    <source>
        <dbReference type="Proteomes" id="UP000433104"/>
    </source>
</evidence>
<accession>A0A844ZG41</accession>
<dbReference type="EMBL" id="WTYW01000002">
    <property type="protein sequence ID" value="MXO86222.1"/>
    <property type="molecule type" value="Genomic_DNA"/>
</dbReference>
<dbReference type="AlphaFoldDB" id="A0A844ZG41"/>
<gene>
    <name evidence="2" type="ORF">GRI38_09295</name>
</gene>
<dbReference type="Proteomes" id="UP000433104">
    <property type="component" value="Unassembled WGS sequence"/>
</dbReference>
<proteinExistence type="predicted"/>
<keyword evidence="1" id="KW-0812">Transmembrane</keyword>
<keyword evidence="1" id="KW-0472">Membrane</keyword>
<reference evidence="2 3" key="1">
    <citation type="submission" date="2019-12" db="EMBL/GenBank/DDBJ databases">
        <title>Genomic-based taxomic classification of the family Erythrobacteraceae.</title>
        <authorList>
            <person name="Xu L."/>
        </authorList>
    </citation>
    <scope>NUCLEOTIDE SEQUENCE [LARGE SCALE GENOMIC DNA]</scope>
    <source>
        <strain evidence="2 3">MCCC 1A09962</strain>
    </source>
</reference>